<evidence type="ECO:0008006" key="3">
    <source>
        <dbReference type="Google" id="ProtNLM"/>
    </source>
</evidence>
<reference evidence="1 2" key="1">
    <citation type="submission" date="2019-12" db="EMBL/GenBank/DDBJ databases">
        <title>WGS of CPCC 203550 I12A-02606.</title>
        <authorList>
            <person name="Jiang Z."/>
        </authorList>
    </citation>
    <scope>NUCLEOTIDE SEQUENCE [LARGE SCALE GENOMIC DNA]</scope>
    <source>
        <strain evidence="1 2">I12A-02606</strain>
    </source>
</reference>
<dbReference type="RefSeq" id="WP_163477645.1">
    <property type="nucleotide sequence ID" value="NZ_JAAGWE010000028.1"/>
</dbReference>
<sequence>MPPPARTPTPPAHLEVRPADLTCRVERVPARVEVPVVCEEQLVVEYYSR</sequence>
<evidence type="ECO:0000313" key="2">
    <source>
        <dbReference type="Proteomes" id="UP000471126"/>
    </source>
</evidence>
<dbReference type="Proteomes" id="UP000471126">
    <property type="component" value="Unassembled WGS sequence"/>
</dbReference>
<gene>
    <name evidence="1" type="ORF">GCU54_16275</name>
</gene>
<dbReference type="EMBL" id="JAAGWE010000028">
    <property type="protein sequence ID" value="NEM07556.1"/>
    <property type="molecule type" value="Genomic_DNA"/>
</dbReference>
<accession>A0A6P0GJZ7</accession>
<proteinExistence type="predicted"/>
<dbReference type="SUPFAM" id="SSF55174">
    <property type="entry name" value="Alpha-L RNA-binding motif"/>
    <property type="match status" value="1"/>
</dbReference>
<name>A0A6P0GJZ7_9ACTN</name>
<evidence type="ECO:0000313" key="1">
    <source>
        <dbReference type="EMBL" id="NEM07556.1"/>
    </source>
</evidence>
<organism evidence="1 2">
    <name type="scientific">Geodermatophilus normandii</name>
    <dbReference type="NCBI Taxonomy" id="1137989"/>
    <lineage>
        <taxon>Bacteria</taxon>
        <taxon>Bacillati</taxon>
        <taxon>Actinomycetota</taxon>
        <taxon>Actinomycetes</taxon>
        <taxon>Geodermatophilales</taxon>
        <taxon>Geodermatophilaceae</taxon>
        <taxon>Geodermatophilus</taxon>
    </lineage>
</organism>
<dbReference type="AlphaFoldDB" id="A0A6P0GJZ7"/>
<protein>
    <recommendedName>
        <fullName evidence="3">30S ribosomal protein S4</fullName>
    </recommendedName>
</protein>
<comment type="caution">
    <text evidence="1">The sequence shown here is derived from an EMBL/GenBank/DDBJ whole genome shotgun (WGS) entry which is preliminary data.</text>
</comment>